<sequence>MPILLPDKDVETMSSANTMFMASSSASVILFLMRLSGLGGGKATRGTSSSESEASNGTYSESELDDLDRELDDVDALDDIDELDDLDRSDELDRSDALDEPDNLYPTDVGAGEMAGVSSMMAGFSIPSSSRSLHC</sequence>
<feature type="compositionally biased region" description="Acidic residues" evidence="1">
    <location>
        <begin position="62"/>
        <end position="88"/>
    </location>
</feature>
<reference evidence="2" key="1">
    <citation type="journal article" date="2019" name="bioRxiv">
        <title>The Genome of the Zebra Mussel, Dreissena polymorpha: A Resource for Invasive Species Research.</title>
        <authorList>
            <person name="McCartney M.A."/>
            <person name="Auch B."/>
            <person name="Kono T."/>
            <person name="Mallez S."/>
            <person name="Zhang Y."/>
            <person name="Obille A."/>
            <person name="Becker A."/>
            <person name="Abrahante J.E."/>
            <person name="Garbe J."/>
            <person name="Badalamenti J.P."/>
            <person name="Herman A."/>
            <person name="Mangelson H."/>
            <person name="Liachko I."/>
            <person name="Sullivan S."/>
            <person name="Sone E.D."/>
            <person name="Koren S."/>
            <person name="Silverstein K.A.T."/>
            <person name="Beckman K.B."/>
            <person name="Gohl D.M."/>
        </authorList>
    </citation>
    <scope>NUCLEOTIDE SEQUENCE</scope>
    <source>
        <strain evidence="2">Duluth1</strain>
        <tissue evidence="2">Whole animal</tissue>
    </source>
</reference>
<dbReference type="EMBL" id="JAIWYP010000016">
    <property type="protein sequence ID" value="KAH3697438.1"/>
    <property type="molecule type" value="Genomic_DNA"/>
</dbReference>
<protein>
    <submittedName>
        <fullName evidence="2">Uncharacterized protein</fullName>
    </submittedName>
</protein>
<organism evidence="2 3">
    <name type="scientific">Dreissena polymorpha</name>
    <name type="common">Zebra mussel</name>
    <name type="synonym">Mytilus polymorpha</name>
    <dbReference type="NCBI Taxonomy" id="45954"/>
    <lineage>
        <taxon>Eukaryota</taxon>
        <taxon>Metazoa</taxon>
        <taxon>Spiralia</taxon>
        <taxon>Lophotrochozoa</taxon>
        <taxon>Mollusca</taxon>
        <taxon>Bivalvia</taxon>
        <taxon>Autobranchia</taxon>
        <taxon>Heteroconchia</taxon>
        <taxon>Euheterodonta</taxon>
        <taxon>Imparidentia</taxon>
        <taxon>Neoheterodontei</taxon>
        <taxon>Myida</taxon>
        <taxon>Dreissenoidea</taxon>
        <taxon>Dreissenidae</taxon>
        <taxon>Dreissena</taxon>
    </lineage>
</organism>
<dbReference type="AlphaFoldDB" id="A0A9D3YBH1"/>
<gene>
    <name evidence="2" type="ORF">DPMN_084939</name>
</gene>
<feature type="region of interest" description="Disordered" evidence="1">
    <location>
        <begin position="40"/>
        <end position="111"/>
    </location>
</feature>
<evidence type="ECO:0000313" key="3">
    <source>
        <dbReference type="Proteomes" id="UP000828390"/>
    </source>
</evidence>
<keyword evidence="3" id="KW-1185">Reference proteome</keyword>
<feature type="compositionally biased region" description="Polar residues" evidence="1">
    <location>
        <begin position="45"/>
        <end position="60"/>
    </location>
</feature>
<name>A0A9D3YBH1_DREPO</name>
<comment type="caution">
    <text evidence="2">The sequence shown here is derived from an EMBL/GenBank/DDBJ whole genome shotgun (WGS) entry which is preliminary data.</text>
</comment>
<accession>A0A9D3YBH1</accession>
<reference evidence="2" key="2">
    <citation type="submission" date="2020-11" db="EMBL/GenBank/DDBJ databases">
        <authorList>
            <person name="McCartney M.A."/>
            <person name="Auch B."/>
            <person name="Kono T."/>
            <person name="Mallez S."/>
            <person name="Becker A."/>
            <person name="Gohl D.M."/>
            <person name="Silverstein K.A.T."/>
            <person name="Koren S."/>
            <person name="Bechman K.B."/>
            <person name="Herman A."/>
            <person name="Abrahante J.E."/>
            <person name="Garbe J."/>
        </authorList>
    </citation>
    <scope>NUCLEOTIDE SEQUENCE</scope>
    <source>
        <strain evidence="2">Duluth1</strain>
        <tissue evidence="2">Whole animal</tissue>
    </source>
</reference>
<evidence type="ECO:0000313" key="2">
    <source>
        <dbReference type="EMBL" id="KAH3697438.1"/>
    </source>
</evidence>
<proteinExistence type="predicted"/>
<evidence type="ECO:0000256" key="1">
    <source>
        <dbReference type="SAM" id="MobiDB-lite"/>
    </source>
</evidence>
<dbReference type="Proteomes" id="UP000828390">
    <property type="component" value="Unassembled WGS sequence"/>
</dbReference>